<dbReference type="EMBL" id="CP002116">
    <property type="protein sequence ID" value="ADK81584.1"/>
    <property type="molecule type" value="Genomic_DNA"/>
</dbReference>
<evidence type="ECO:0000256" key="2">
    <source>
        <dbReference type="ARBA" id="ARBA00023235"/>
    </source>
</evidence>
<accession>E1R3F3</accession>
<sequence>MGVEKQGCRWEDRVRDIPDGGVRIDRYVSEVAGLFARSQLRQRNPRFFINGKVVKASSRVYTGDRIALMYEDQPEPSFGAQAIDLSIIYEDEHVIVVDKPQGLVVHPAAGNWSGTLVQGLLYHCRELGERFGEDTVRPGIVHRLDKDTSGVLIAAKDPETRQFLAEQFANRRCKKRYIALVKGDLSNATGRMESGIIRDPKNRKRFTWTMSGGKPAVTEYTRLRRGNDCSLAAFNLLTGRTHQIRVHTLMLGHPVIGDPIYGRKNTRFPDLGLMLHSMSLEILLPGEREPRRFIAPLPERFRAPLQQCWGLDYRAVDPD</sequence>
<reference evidence="6 7" key="1">
    <citation type="journal article" date="2010" name="Stand. Genomic Sci.">
        <title>Complete genome sequence of Spirochaeta smaragdinae type strain (SEBR 4228).</title>
        <authorList>
            <person name="Mavromatis K."/>
            <person name="Yasawong M."/>
            <person name="Chertkov O."/>
            <person name="Lapidus A."/>
            <person name="Lucas S."/>
            <person name="Nolan M."/>
            <person name="Del Rio T.G."/>
            <person name="Tice H."/>
            <person name="Cheng J.F."/>
            <person name="Pitluck S."/>
            <person name="Liolios K."/>
            <person name="Ivanova N."/>
            <person name="Tapia R."/>
            <person name="Han C."/>
            <person name="Bruce D."/>
            <person name="Goodwin L."/>
            <person name="Pati A."/>
            <person name="Chen A."/>
            <person name="Palaniappan K."/>
            <person name="Land M."/>
            <person name="Hauser L."/>
            <person name="Chang Y.J."/>
            <person name="Jeffries C.D."/>
            <person name="Detter J.C."/>
            <person name="Rohde M."/>
            <person name="Brambilla E."/>
            <person name="Spring S."/>
            <person name="Goker M."/>
            <person name="Sikorski J."/>
            <person name="Woyke T."/>
            <person name="Bristow J."/>
            <person name="Eisen J.A."/>
            <person name="Markowitz V."/>
            <person name="Hugenholtz P."/>
            <person name="Klenk H.P."/>
            <person name="Kyrpides N.C."/>
        </authorList>
    </citation>
    <scope>NUCLEOTIDE SEQUENCE [LARGE SCALE GENOMIC DNA]</scope>
    <source>
        <strain evidence="7">DSM 11293 / JCM 15392 / SEBR 4228</strain>
    </source>
</reference>
<dbReference type="NCBIfam" id="TIGR00005">
    <property type="entry name" value="rluA_subfam"/>
    <property type="match status" value="1"/>
</dbReference>
<dbReference type="HOGENOM" id="CLU_016902_4_4_12"/>
<dbReference type="InterPro" id="IPR050188">
    <property type="entry name" value="RluA_PseudoU_synthase"/>
</dbReference>
<dbReference type="EC" id="5.4.99.-" evidence="4"/>
<evidence type="ECO:0000256" key="3">
    <source>
        <dbReference type="PIRSR" id="PIRSR606225-1"/>
    </source>
</evidence>
<evidence type="ECO:0000256" key="1">
    <source>
        <dbReference type="ARBA" id="ARBA00010876"/>
    </source>
</evidence>
<dbReference type="Pfam" id="PF00849">
    <property type="entry name" value="PseudoU_synth_2"/>
    <property type="match status" value="1"/>
</dbReference>
<dbReference type="OrthoDB" id="305739at2"/>
<dbReference type="eggNOG" id="COG0564">
    <property type="taxonomic scope" value="Bacteria"/>
</dbReference>
<feature type="active site" evidence="3">
    <location>
        <position position="145"/>
    </location>
</feature>
<dbReference type="InterPro" id="IPR036986">
    <property type="entry name" value="S4_RNA-bd_sf"/>
</dbReference>
<comment type="function">
    <text evidence="4">Responsible for synthesis of pseudouridine from uracil.</text>
</comment>
<dbReference type="PANTHER" id="PTHR21600:SF44">
    <property type="entry name" value="RIBOSOMAL LARGE SUBUNIT PSEUDOURIDINE SYNTHASE D"/>
    <property type="match status" value="1"/>
</dbReference>
<dbReference type="Gene3D" id="3.10.290.10">
    <property type="entry name" value="RNA-binding S4 domain"/>
    <property type="match status" value="1"/>
</dbReference>
<comment type="similarity">
    <text evidence="1 4">Belongs to the pseudouridine synthase RluA family.</text>
</comment>
<dbReference type="GO" id="GO:0140098">
    <property type="term" value="F:catalytic activity, acting on RNA"/>
    <property type="evidence" value="ECO:0007669"/>
    <property type="project" value="UniProtKB-ARBA"/>
</dbReference>
<dbReference type="InterPro" id="IPR006224">
    <property type="entry name" value="PsdUridine_synth_RluA-like_CS"/>
</dbReference>
<dbReference type="Proteomes" id="UP000002318">
    <property type="component" value="Chromosome"/>
</dbReference>
<keyword evidence="2 4" id="KW-0413">Isomerase</keyword>
<dbReference type="RefSeq" id="WP_013255047.1">
    <property type="nucleotide sequence ID" value="NC_014364.1"/>
</dbReference>
<dbReference type="KEGG" id="ssm:Spirs_2470"/>
<dbReference type="GO" id="GO:0000455">
    <property type="term" value="P:enzyme-directed rRNA pseudouridine synthesis"/>
    <property type="evidence" value="ECO:0007669"/>
    <property type="project" value="TreeGrafter"/>
</dbReference>
<protein>
    <recommendedName>
        <fullName evidence="4">Pseudouridine synthase</fullName>
        <ecNumber evidence="4">5.4.99.-</ecNumber>
    </recommendedName>
</protein>
<feature type="domain" description="Pseudouridine synthase RsuA/RluA-like" evidence="5">
    <location>
        <begin position="93"/>
        <end position="248"/>
    </location>
</feature>
<dbReference type="SUPFAM" id="SSF55174">
    <property type="entry name" value="Alpha-L RNA-binding motif"/>
    <property type="match status" value="1"/>
</dbReference>
<dbReference type="AlphaFoldDB" id="E1R3F3"/>
<comment type="catalytic activity">
    <reaction evidence="4">
        <text>a uridine in RNA = a pseudouridine in RNA</text>
        <dbReference type="Rhea" id="RHEA:48348"/>
        <dbReference type="Rhea" id="RHEA-COMP:12068"/>
        <dbReference type="Rhea" id="RHEA-COMP:12069"/>
        <dbReference type="ChEBI" id="CHEBI:65314"/>
        <dbReference type="ChEBI" id="CHEBI:65315"/>
    </reaction>
</comment>
<dbReference type="PROSITE" id="PS01129">
    <property type="entry name" value="PSI_RLU"/>
    <property type="match status" value="1"/>
</dbReference>
<evidence type="ECO:0000313" key="6">
    <source>
        <dbReference type="EMBL" id="ADK81584.1"/>
    </source>
</evidence>
<keyword evidence="7" id="KW-1185">Reference proteome</keyword>
<dbReference type="PANTHER" id="PTHR21600">
    <property type="entry name" value="MITOCHONDRIAL RNA PSEUDOURIDINE SYNTHASE"/>
    <property type="match status" value="1"/>
</dbReference>
<dbReference type="CDD" id="cd02869">
    <property type="entry name" value="PseudoU_synth_RluA_like"/>
    <property type="match status" value="1"/>
</dbReference>
<dbReference type="STRING" id="573413.Spirs_2470"/>
<dbReference type="InterPro" id="IPR006145">
    <property type="entry name" value="PsdUridine_synth_RsuA/RluA"/>
</dbReference>
<organism evidence="6 7">
    <name type="scientific">Sediminispirochaeta smaragdinae (strain DSM 11293 / JCM 15392 / SEBR 4228)</name>
    <name type="common">Spirochaeta smaragdinae</name>
    <dbReference type="NCBI Taxonomy" id="573413"/>
    <lineage>
        <taxon>Bacteria</taxon>
        <taxon>Pseudomonadati</taxon>
        <taxon>Spirochaetota</taxon>
        <taxon>Spirochaetia</taxon>
        <taxon>Spirochaetales</taxon>
        <taxon>Spirochaetaceae</taxon>
        <taxon>Sediminispirochaeta</taxon>
    </lineage>
</organism>
<proteinExistence type="inferred from homology"/>
<evidence type="ECO:0000256" key="4">
    <source>
        <dbReference type="RuleBase" id="RU362028"/>
    </source>
</evidence>
<evidence type="ECO:0000259" key="5">
    <source>
        <dbReference type="Pfam" id="PF00849"/>
    </source>
</evidence>
<gene>
    <name evidence="6" type="ordered locus">Spirs_2470</name>
</gene>
<dbReference type="InterPro" id="IPR020103">
    <property type="entry name" value="PsdUridine_synth_cat_dom_sf"/>
</dbReference>
<evidence type="ECO:0000313" key="7">
    <source>
        <dbReference type="Proteomes" id="UP000002318"/>
    </source>
</evidence>
<dbReference type="Gene3D" id="3.30.2350.10">
    <property type="entry name" value="Pseudouridine synthase"/>
    <property type="match status" value="1"/>
</dbReference>
<dbReference type="InterPro" id="IPR006225">
    <property type="entry name" value="PsdUridine_synth_RluC/D"/>
</dbReference>
<dbReference type="GO" id="GO:0003723">
    <property type="term" value="F:RNA binding"/>
    <property type="evidence" value="ECO:0007669"/>
    <property type="project" value="InterPro"/>
</dbReference>
<dbReference type="GO" id="GO:0009982">
    <property type="term" value="F:pseudouridine synthase activity"/>
    <property type="evidence" value="ECO:0007669"/>
    <property type="project" value="InterPro"/>
</dbReference>
<name>E1R3F3_SEDSS</name>
<dbReference type="SUPFAM" id="SSF55120">
    <property type="entry name" value="Pseudouridine synthase"/>
    <property type="match status" value="1"/>
</dbReference>